<organism evidence="15 16">
    <name type="scientific">Cryptotermes secundus</name>
    <dbReference type="NCBI Taxonomy" id="105785"/>
    <lineage>
        <taxon>Eukaryota</taxon>
        <taxon>Metazoa</taxon>
        <taxon>Ecdysozoa</taxon>
        <taxon>Arthropoda</taxon>
        <taxon>Hexapoda</taxon>
        <taxon>Insecta</taxon>
        <taxon>Pterygota</taxon>
        <taxon>Neoptera</taxon>
        <taxon>Polyneoptera</taxon>
        <taxon>Dictyoptera</taxon>
        <taxon>Blattodea</taxon>
        <taxon>Blattoidea</taxon>
        <taxon>Termitoidae</taxon>
        <taxon>Kalotermitidae</taxon>
        <taxon>Cryptotermitinae</taxon>
        <taxon>Cryptotermes</taxon>
    </lineage>
</organism>
<dbReference type="SMART" id="SM00868">
    <property type="entry name" value="zf-AD"/>
    <property type="match status" value="1"/>
</dbReference>
<keyword evidence="4" id="KW-0677">Repeat</keyword>
<evidence type="ECO:0000259" key="14">
    <source>
        <dbReference type="PROSITE" id="PS51915"/>
    </source>
</evidence>
<dbReference type="PANTHER" id="PTHR24393">
    <property type="entry name" value="ZINC FINGER PROTEIN"/>
    <property type="match status" value="1"/>
</dbReference>
<feature type="domain" description="C2H2-type" evidence="13">
    <location>
        <begin position="505"/>
        <end position="533"/>
    </location>
</feature>
<dbReference type="Gene3D" id="3.30.160.60">
    <property type="entry name" value="Classic Zinc Finger"/>
    <property type="match status" value="8"/>
</dbReference>
<dbReference type="FunFam" id="3.30.160.60:FF:000139">
    <property type="entry name" value="zinc finger protein 1 homolog"/>
    <property type="match status" value="1"/>
</dbReference>
<keyword evidence="16" id="KW-1185">Reference proteome</keyword>
<dbReference type="FunFam" id="3.30.160.60:FF:000193">
    <property type="entry name" value="Zinc finger protein 300"/>
    <property type="match status" value="1"/>
</dbReference>
<dbReference type="InterPro" id="IPR013087">
    <property type="entry name" value="Znf_C2H2_type"/>
</dbReference>
<evidence type="ECO:0000256" key="2">
    <source>
        <dbReference type="ARBA" id="ARBA00006991"/>
    </source>
</evidence>
<feature type="domain" description="C2H2-type" evidence="13">
    <location>
        <begin position="448"/>
        <end position="475"/>
    </location>
</feature>
<feature type="binding site" evidence="11">
    <location>
        <position position="57"/>
    </location>
    <ligand>
        <name>Zn(2+)</name>
        <dbReference type="ChEBI" id="CHEBI:29105"/>
    </ligand>
</feature>
<feature type="domain" description="C2H2-type" evidence="13">
    <location>
        <begin position="534"/>
        <end position="561"/>
    </location>
</feature>
<evidence type="ECO:0000256" key="5">
    <source>
        <dbReference type="ARBA" id="ARBA00022771"/>
    </source>
</evidence>
<feature type="compositionally biased region" description="Basic and acidic residues" evidence="12">
    <location>
        <begin position="289"/>
        <end position="322"/>
    </location>
</feature>
<keyword evidence="5 10" id="KW-0863">Zinc-finger</keyword>
<dbReference type="SUPFAM" id="SSF57716">
    <property type="entry name" value="Glucocorticoid receptor-like (DNA-binding domain)"/>
    <property type="match status" value="1"/>
</dbReference>
<feature type="domain" description="C2H2-type" evidence="13">
    <location>
        <begin position="420"/>
        <end position="447"/>
    </location>
</feature>
<dbReference type="PROSITE" id="PS51915">
    <property type="entry name" value="ZAD"/>
    <property type="match status" value="1"/>
</dbReference>
<dbReference type="GO" id="GO:0008270">
    <property type="term" value="F:zinc ion binding"/>
    <property type="evidence" value="ECO:0007669"/>
    <property type="project" value="UniProtKB-UniRule"/>
</dbReference>
<feature type="domain" description="C2H2-type" evidence="13">
    <location>
        <begin position="477"/>
        <end position="504"/>
    </location>
</feature>
<evidence type="ECO:0000256" key="10">
    <source>
        <dbReference type="PROSITE-ProRule" id="PRU00042"/>
    </source>
</evidence>
<keyword evidence="3 11" id="KW-0479">Metal-binding</keyword>
<dbReference type="Proteomes" id="UP000235965">
    <property type="component" value="Unassembled WGS sequence"/>
</dbReference>
<dbReference type="FunFam" id="3.30.160.60:FF:000446">
    <property type="entry name" value="Zinc finger protein"/>
    <property type="match status" value="2"/>
</dbReference>
<evidence type="ECO:0000256" key="7">
    <source>
        <dbReference type="ARBA" id="ARBA00023015"/>
    </source>
</evidence>
<sequence>MCIVQSVQKRCRLCLSDDVNVSIFDPQCCEGIPLSLKIMVCVSITVTAEDFLPKLICTHCMNLVNRFYEFRETCMNTYMKLMQCAKSQDSSDVTSTTEIPEQDEEKEVLSSLEVVTVAEVLPEGDGKDIIEENGMQELQFVEDSMETVAVICGEFEEVVDAAHTGSTQEDIDDKEVNECDEEEDFVLQLSSEDSYDISTVKKEKIDSDGILETDTGNLEVGCLVELEELSGTTYALKPFRRTEGADELTSTISGLRRRYKCTGCIRVFSTLSSLDRHWDTCQQEGNMNVDREPNNENVTKEQEVKSDPEVMPKECSESEKSSGKHRRARWGEGRKYPCPTCGKVFKIPASLRNHERVHTGERPFLCSLCTRSFTQIYALRNHEQQHRGESPYPCEQCGKGFFRPSDLEKHVRSHTDERPFMCSVCSKAFHQLSGLVVHERIHTGERPYTCSFCSMSFNQWANKQRHEKTHAGGTKPYSCDTCHRKFSERKEMELHRAGHGGGRPRGCQYCSKSFRKPSELKDHLRRVHTNERPYQCQLCSKAFFVPHELKQHLMVHTGERPFTCQFCLRKFRQKGNLKRHHERHHRDEVVDQEKGALIVEEVDIDDMKLAVMETAEYEEPLVTE</sequence>
<keyword evidence="9" id="KW-0539">Nucleus</keyword>
<feature type="domain" description="C2H2-type" evidence="13">
    <location>
        <begin position="562"/>
        <end position="589"/>
    </location>
</feature>
<dbReference type="GO" id="GO:0001228">
    <property type="term" value="F:DNA-binding transcription activator activity, RNA polymerase II-specific"/>
    <property type="evidence" value="ECO:0007669"/>
    <property type="project" value="TreeGrafter"/>
</dbReference>
<dbReference type="GO" id="GO:0005634">
    <property type="term" value="C:nucleus"/>
    <property type="evidence" value="ECO:0007669"/>
    <property type="project" value="UniProtKB-SubCell"/>
</dbReference>
<feature type="domain" description="C2H2-type" evidence="13">
    <location>
        <begin position="336"/>
        <end position="363"/>
    </location>
</feature>
<protein>
    <submittedName>
        <fullName evidence="15">Uncharacterized protein</fullName>
    </submittedName>
</protein>
<dbReference type="InterPro" id="IPR036236">
    <property type="entry name" value="Znf_C2H2_sf"/>
</dbReference>
<keyword evidence="6 11" id="KW-0862">Zinc</keyword>
<keyword evidence="8" id="KW-0804">Transcription</keyword>
<dbReference type="Pfam" id="PF07776">
    <property type="entry name" value="zf-AD"/>
    <property type="match status" value="1"/>
</dbReference>
<feature type="binding site" evidence="11">
    <location>
        <position position="60"/>
    </location>
    <ligand>
        <name>Zn(2+)</name>
        <dbReference type="ChEBI" id="CHEBI:29105"/>
    </ligand>
</feature>
<name>A0A2J7R1W0_9NEOP</name>
<dbReference type="SUPFAM" id="SSF57667">
    <property type="entry name" value="beta-beta-alpha zinc fingers"/>
    <property type="match status" value="6"/>
</dbReference>
<dbReference type="AlphaFoldDB" id="A0A2J7R1W0"/>
<feature type="domain" description="C2H2-type" evidence="13">
    <location>
        <begin position="392"/>
        <end position="419"/>
    </location>
</feature>
<dbReference type="SMART" id="SM00355">
    <property type="entry name" value="ZnF_C2H2"/>
    <property type="match status" value="10"/>
</dbReference>
<evidence type="ECO:0000259" key="13">
    <source>
        <dbReference type="PROSITE" id="PS50157"/>
    </source>
</evidence>
<evidence type="ECO:0000313" key="16">
    <source>
        <dbReference type="Proteomes" id="UP000235965"/>
    </source>
</evidence>
<reference evidence="15 16" key="1">
    <citation type="submission" date="2017-12" db="EMBL/GenBank/DDBJ databases">
        <title>Hemimetabolous genomes reveal molecular basis of termite eusociality.</title>
        <authorList>
            <person name="Harrison M.C."/>
            <person name="Jongepier E."/>
            <person name="Robertson H.M."/>
            <person name="Arning N."/>
            <person name="Bitard-Feildel T."/>
            <person name="Chao H."/>
            <person name="Childers C.P."/>
            <person name="Dinh H."/>
            <person name="Doddapaneni H."/>
            <person name="Dugan S."/>
            <person name="Gowin J."/>
            <person name="Greiner C."/>
            <person name="Han Y."/>
            <person name="Hu H."/>
            <person name="Hughes D.S.T."/>
            <person name="Huylmans A.-K."/>
            <person name="Kemena C."/>
            <person name="Kremer L.P.M."/>
            <person name="Lee S.L."/>
            <person name="Lopez-Ezquerra A."/>
            <person name="Mallet L."/>
            <person name="Monroy-Kuhn J.M."/>
            <person name="Moser A."/>
            <person name="Murali S.C."/>
            <person name="Muzny D.M."/>
            <person name="Otani S."/>
            <person name="Piulachs M.-D."/>
            <person name="Poelchau M."/>
            <person name="Qu J."/>
            <person name="Schaub F."/>
            <person name="Wada-Katsumata A."/>
            <person name="Worley K.C."/>
            <person name="Xie Q."/>
            <person name="Ylla G."/>
            <person name="Poulsen M."/>
            <person name="Gibbs R.A."/>
            <person name="Schal C."/>
            <person name="Richards S."/>
            <person name="Belles X."/>
            <person name="Korb J."/>
            <person name="Bornberg-Bauer E."/>
        </authorList>
    </citation>
    <scope>NUCLEOTIDE SEQUENCE [LARGE SCALE GENOMIC DNA]</scope>
    <source>
        <tissue evidence="15">Whole body</tissue>
    </source>
</reference>
<dbReference type="Gene3D" id="3.40.1800.20">
    <property type="match status" value="1"/>
</dbReference>
<evidence type="ECO:0000256" key="4">
    <source>
        <dbReference type="ARBA" id="ARBA00022737"/>
    </source>
</evidence>
<dbReference type="PANTHER" id="PTHR24393:SF34">
    <property type="entry name" value="PR_SET DOMAIN 13"/>
    <property type="match status" value="1"/>
</dbReference>
<dbReference type="FunFam" id="3.30.160.60:FF:000358">
    <property type="entry name" value="zinc finger protein 24"/>
    <property type="match status" value="1"/>
</dbReference>
<dbReference type="PROSITE" id="PS00028">
    <property type="entry name" value="ZINC_FINGER_C2H2_1"/>
    <property type="match status" value="9"/>
</dbReference>
<evidence type="ECO:0000256" key="12">
    <source>
        <dbReference type="SAM" id="MobiDB-lite"/>
    </source>
</evidence>
<evidence type="ECO:0000256" key="11">
    <source>
        <dbReference type="PROSITE-ProRule" id="PRU01263"/>
    </source>
</evidence>
<dbReference type="InterPro" id="IPR012934">
    <property type="entry name" value="Znf_AD"/>
</dbReference>
<dbReference type="OrthoDB" id="7460655at2759"/>
<dbReference type="FunFam" id="3.30.160.60:FF:000072">
    <property type="entry name" value="zinc finger protein 143 isoform X1"/>
    <property type="match status" value="1"/>
</dbReference>
<keyword evidence="7" id="KW-0805">Transcription regulation</keyword>
<evidence type="ECO:0000313" key="15">
    <source>
        <dbReference type="EMBL" id="PNF34808.1"/>
    </source>
</evidence>
<comment type="caution">
    <text evidence="15">The sequence shown here is derived from an EMBL/GenBank/DDBJ whole genome shotgun (WGS) entry which is preliminary data.</text>
</comment>
<evidence type="ECO:0000256" key="9">
    <source>
        <dbReference type="ARBA" id="ARBA00023242"/>
    </source>
</evidence>
<feature type="domain" description="C2H2-type" evidence="13">
    <location>
        <begin position="364"/>
        <end position="391"/>
    </location>
</feature>
<dbReference type="Pfam" id="PF00096">
    <property type="entry name" value="zf-C2H2"/>
    <property type="match status" value="5"/>
</dbReference>
<evidence type="ECO:0000256" key="1">
    <source>
        <dbReference type="ARBA" id="ARBA00004123"/>
    </source>
</evidence>
<dbReference type="EMBL" id="NEVH01008202">
    <property type="protein sequence ID" value="PNF34808.1"/>
    <property type="molecule type" value="Genomic_DNA"/>
</dbReference>
<evidence type="ECO:0000256" key="3">
    <source>
        <dbReference type="ARBA" id="ARBA00022723"/>
    </source>
</evidence>
<evidence type="ECO:0000256" key="6">
    <source>
        <dbReference type="ARBA" id="ARBA00022833"/>
    </source>
</evidence>
<feature type="region of interest" description="Disordered" evidence="12">
    <location>
        <begin position="285"/>
        <end position="330"/>
    </location>
</feature>
<comment type="subcellular location">
    <subcellularLocation>
        <location evidence="1">Nucleus</location>
    </subcellularLocation>
</comment>
<dbReference type="InParanoid" id="A0A2J7R1W0"/>
<dbReference type="GO" id="GO:0000978">
    <property type="term" value="F:RNA polymerase II cis-regulatory region sequence-specific DNA binding"/>
    <property type="evidence" value="ECO:0007669"/>
    <property type="project" value="TreeGrafter"/>
</dbReference>
<dbReference type="STRING" id="105785.A0A2J7R1W0"/>
<accession>A0A2J7R1W0</accession>
<feature type="binding site" evidence="11">
    <location>
        <position position="11"/>
    </location>
    <ligand>
        <name>Zn(2+)</name>
        <dbReference type="ChEBI" id="CHEBI:29105"/>
    </ligand>
</feature>
<dbReference type="PROSITE" id="PS50157">
    <property type="entry name" value="ZINC_FINGER_C2H2_2"/>
    <property type="match status" value="9"/>
</dbReference>
<gene>
    <name evidence="15" type="ORF">B7P43_G03770</name>
</gene>
<evidence type="ECO:0000256" key="8">
    <source>
        <dbReference type="ARBA" id="ARBA00023163"/>
    </source>
</evidence>
<comment type="similarity">
    <text evidence="2">Belongs to the krueppel C2H2-type zinc-finger protein family.</text>
</comment>
<dbReference type="Pfam" id="PF13912">
    <property type="entry name" value="zf-C2H2_6"/>
    <property type="match status" value="1"/>
</dbReference>
<feature type="domain" description="ZAD" evidence="14">
    <location>
        <begin position="9"/>
        <end position="84"/>
    </location>
</feature>
<dbReference type="FunCoup" id="A0A2J7R1W0">
    <property type="interactions" value="3"/>
</dbReference>
<proteinExistence type="inferred from homology"/>
<feature type="binding site" evidence="11">
    <location>
        <position position="14"/>
    </location>
    <ligand>
        <name>Zn(2+)</name>
        <dbReference type="ChEBI" id="CHEBI:29105"/>
    </ligand>
</feature>
<dbReference type="FunFam" id="3.30.160.60:FF:002343">
    <property type="entry name" value="Zinc finger protein 33A"/>
    <property type="match status" value="1"/>
</dbReference>